<proteinExistence type="predicted"/>
<evidence type="ECO:0000256" key="1">
    <source>
        <dbReference type="SAM" id="SignalP"/>
    </source>
</evidence>
<comment type="caution">
    <text evidence="2">The sequence shown here is derived from an EMBL/GenBank/DDBJ whole genome shotgun (WGS) entry which is preliminary data.</text>
</comment>
<evidence type="ECO:0000313" key="2">
    <source>
        <dbReference type="EMBL" id="KAG5515867.1"/>
    </source>
</evidence>
<protein>
    <recommendedName>
        <fullName evidence="4">Secreted protein</fullName>
    </recommendedName>
</protein>
<dbReference type="EMBL" id="JACTNZ010000013">
    <property type="protein sequence ID" value="KAG5515867.1"/>
    <property type="molecule type" value="Genomic_DNA"/>
</dbReference>
<name>A0AAV6HS88_9ERIC</name>
<keyword evidence="1" id="KW-0732">Signal</keyword>
<feature type="chain" id="PRO_5043730961" description="Secreted protein" evidence="1">
    <location>
        <begin position="25"/>
        <end position="63"/>
    </location>
</feature>
<feature type="signal peptide" evidence="1">
    <location>
        <begin position="1"/>
        <end position="24"/>
    </location>
</feature>
<sequence length="63" mass="7441">MKMCGKINIAILFTLFLTVQLSHVKVRYVRNWKKPRLVTRHMKGERALAFGKHIFDCLTRTSH</sequence>
<dbReference type="Proteomes" id="UP000823749">
    <property type="component" value="Chromosome 13"/>
</dbReference>
<organism evidence="2 3">
    <name type="scientific">Rhododendron griersonianum</name>
    <dbReference type="NCBI Taxonomy" id="479676"/>
    <lineage>
        <taxon>Eukaryota</taxon>
        <taxon>Viridiplantae</taxon>
        <taxon>Streptophyta</taxon>
        <taxon>Embryophyta</taxon>
        <taxon>Tracheophyta</taxon>
        <taxon>Spermatophyta</taxon>
        <taxon>Magnoliopsida</taxon>
        <taxon>eudicotyledons</taxon>
        <taxon>Gunneridae</taxon>
        <taxon>Pentapetalae</taxon>
        <taxon>asterids</taxon>
        <taxon>Ericales</taxon>
        <taxon>Ericaceae</taxon>
        <taxon>Ericoideae</taxon>
        <taxon>Rhodoreae</taxon>
        <taxon>Rhododendron</taxon>
    </lineage>
</organism>
<reference evidence="2 3" key="1">
    <citation type="submission" date="2020-08" db="EMBL/GenBank/DDBJ databases">
        <title>Plant Genome Project.</title>
        <authorList>
            <person name="Zhang R.-G."/>
        </authorList>
    </citation>
    <scope>NUCLEOTIDE SEQUENCE [LARGE SCALE GENOMIC DNA]</scope>
    <source>
        <strain evidence="2">WSP0</strain>
        <tissue evidence="2">Leaf</tissue>
    </source>
</reference>
<dbReference type="AlphaFoldDB" id="A0AAV6HS88"/>
<gene>
    <name evidence="2" type="ORF">RHGRI_036795</name>
</gene>
<evidence type="ECO:0000313" key="3">
    <source>
        <dbReference type="Proteomes" id="UP000823749"/>
    </source>
</evidence>
<accession>A0AAV6HS88</accession>
<evidence type="ECO:0008006" key="4">
    <source>
        <dbReference type="Google" id="ProtNLM"/>
    </source>
</evidence>
<keyword evidence="3" id="KW-1185">Reference proteome</keyword>